<dbReference type="PIRSF" id="PIRSF001221">
    <property type="entry name" value="Amidase_fungi"/>
    <property type="match status" value="1"/>
</dbReference>
<comment type="caution">
    <text evidence="8">The sequence shown here is derived from an EMBL/GenBank/DDBJ whole genome shotgun (WGS) entry which is preliminary data.</text>
</comment>
<evidence type="ECO:0000256" key="4">
    <source>
        <dbReference type="ARBA" id="ARBA00022801"/>
    </source>
</evidence>
<dbReference type="AlphaFoldDB" id="A0A4S9UHW6"/>
<protein>
    <recommendedName>
        <fullName evidence="3">amidase</fullName>
        <ecNumber evidence="3">3.5.1.4</ecNumber>
    </recommendedName>
</protein>
<accession>A0A4S9UHW6</accession>
<gene>
    <name evidence="8" type="ORF">D6C90_06733</name>
</gene>
<evidence type="ECO:0000259" key="7">
    <source>
        <dbReference type="Pfam" id="PF01425"/>
    </source>
</evidence>
<feature type="active site" description="Acyl-ester intermediate" evidence="5">
    <location>
        <position position="253"/>
    </location>
</feature>
<proteinExistence type="inferred from homology"/>
<comment type="catalytic activity">
    <reaction evidence="1">
        <text>a monocarboxylic acid amide + H2O = a monocarboxylate + NH4(+)</text>
        <dbReference type="Rhea" id="RHEA:12020"/>
        <dbReference type="ChEBI" id="CHEBI:15377"/>
        <dbReference type="ChEBI" id="CHEBI:28938"/>
        <dbReference type="ChEBI" id="CHEBI:35757"/>
        <dbReference type="ChEBI" id="CHEBI:83628"/>
        <dbReference type="EC" id="3.5.1.4"/>
    </reaction>
</comment>
<feature type="active site" description="Charge relay system" evidence="5">
    <location>
        <position position="154"/>
    </location>
</feature>
<evidence type="ECO:0000256" key="3">
    <source>
        <dbReference type="ARBA" id="ARBA00012922"/>
    </source>
</evidence>
<dbReference type="InterPro" id="IPR020556">
    <property type="entry name" value="Amidase_CS"/>
</dbReference>
<reference evidence="8 9" key="1">
    <citation type="submission" date="2018-10" db="EMBL/GenBank/DDBJ databases">
        <title>Fifty Aureobasidium pullulans genomes reveal a recombining polyextremotolerant generalist.</title>
        <authorList>
            <person name="Gostincar C."/>
            <person name="Turk M."/>
            <person name="Zajc J."/>
            <person name="Gunde-Cimerman N."/>
        </authorList>
    </citation>
    <scope>NUCLEOTIDE SEQUENCE [LARGE SCALE GENOMIC DNA]</scope>
    <source>
        <strain evidence="8 9">EXF-3844</strain>
    </source>
</reference>
<dbReference type="PANTHER" id="PTHR46072">
    <property type="entry name" value="AMIDASE-RELATED-RELATED"/>
    <property type="match status" value="1"/>
</dbReference>
<sequence>MSATVLTFAETTRSGKDIRRSATYTMGKDWKEVAAAKNQRINDSIPKEWRIDTSSLPDNVMEIPATSGILSKTELDITNSSATDLVAKLAAGNLKAVNVTTAFCKRAAISHQVTNCALEFFPEMALKQAKELDDFYEKNGRTVGPLHGLPISLKDQLRIKGLETTMGYVAWIDKYDTEDSVLTAMLRKAGAVFYVKTSVPQSLMVCETVNNITGRSFNPRNKHLSPGGSSGGEGANVGIRGGIIGVGTDIGGSIRVPSAFNFLYGLRPSHGRLPYGKMANSMEGQETVHSVVGPITHSVPDMRLFVQSVLEQEPWKHDSKVIPMPWRQSEHDAAVKKITSDKLTLGFFNNDGVVMPHPPILRGVDKVVSTLRENGHEVIDWKPYKHDYAVDLIQGIYASDAGKDIHTVLSASGEPAIPNINDLVDPSISGADITKLWDVQLQKWKFQMEYIEEWNKLEEKLGKEMDAFIMPITPTAAIRHNQFKYYGYASAINLLDFTSVVVPVTFADKNLDKKDERFKPMNDMDKQVQEEYDAEAYHGAPVAVQIVGRRLTEEKTMAIAEEIGKLLGNAITP</sequence>
<feature type="domain" description="Amidase" evidence="7">
    <location>
        <begin position="99"/>
        <end position="556"/>
    </location>
</feature>
<feature type="binding site" evidence="6">
    <location>
        <position position="203"/>
    </location>
    <ligand>
        <name>substrate</name>
    </ligand>
</feature>
<evidence type="ECO:0000313" key="9">
    <source>
        <dbReference type="Proteomes" id="UP000310121"/>
    </source>
</evidence>
<dbReference type="SUPFAM" id="SSF75304">
    <property type="entry name" value="Amidase signature (AS) enzymes"/>
    <property type="match status" value="1"/>
</dbReference>
<evidence type="ECO:0000256" key="5">
    <source>
        <dbReference type="PIRSR" id="PIRSR001221-1"/>
    </source>
</evidence>
<comment type="similarity">
    <text evidence="2">Belongs to the amidase family.</text>
</comment>
<dbReference type="PROSITE" id="PS00571">
    <property type="entry name" value="AMIDASES"/>
    <property type="match status" value="1"/>
</dbReference>
<dbReference type="PANTHER" id="PTHR46072:SF9">
    <property type="entry name" value="ACETAMIDASE"/>
    <property type="match status" value="1"/>
</dbReference>
<dbReference type="EC" id="3.5.1.4" evidence="3"/>
<dbReference type="InterPro" id="IPR036928">
    <property type="entry name" value="AS_sf"/>
</dbReference>
<evidence type="ECO:0000256" key="6">
    <source>
        <dbReference type="PIRSR" id="PIRSR001221-2"/>
    </source>
</evidence>
<evidence type="ECO:0000256" key="1">
    <source>
        <dbReference type="ARBA" id="ARBA00001311"/>
    </source>
</evidence>
<name>A0A4S9UHW6_AURPU</name>
<dbReference type="Pfam" id="PF01425">
    <property type="entry name" value="Amidase"/>
    <property type="match status" value="1"/>
</dbReference>
<dbReference type="EMBL" id="QZBN01000734">
    <property type="protein sequence ID" value="THZ37355.1"/>
    <property type="molecule type" value="Genomic_DNA"/>
</dbReference>
<dbReference type="Gene3D" id="3.90.1300.10">
    <property type="entry name" value="Amidase signature (AS) domain"/>
    <property type="match status" value="1"/>
</dbReference>
<feature type="active site" description="Charge relay system" evidence="5">
    <location>
        <position position="229"/>
    </location>
</feature>
<dbReference type="Proteomes" id="UP000310121">
    <property type="component" value="Unassembled WGS sequence"/>
</dbReference>
<organism evidence="8 9">
    <name type="scientific">Aureobasidium pullulans</name>
    <name type="common">Black yeast</name>
    <name type="synonym">Pullularia pullulans</name>
    <dbReference type="NCBI Taxonomy" id="5580"/>
    <lineage>
        <taxon>Eukaryota</taxon>
        <taxon>Fungi</taxon>
        <taxon>Dikarya</taxon>
        <taxon>Ascomycota</taxon>
        <taxon>Pezizomycotina</taxon>
        <taxon>Dothideomycetes</taxon>
        <taxon>Dothideomycetidae</taxon>
        <taxon>Dothideales</taxon>
        <taxon>Saccotheciaceae</taxon>
        <taxon>Aureobasidium</taxon>
    </lineage>
</organism>
<keyword evidence="4" id="KW-0378">Hydrolase</keyword>
<evidence type="ECO:0000256" key="2">
    <source>
        <dbReference type="ARBA" id="ARBA00009199"/>
    </source>
</evidence>
<evidence type="ECO:0000313" key="8">
    <source>
        <dbReference type="EMBL" id="THZ37355.1"/>
    </source>
</evidence>
<feature type="binding site" evidence="6">
    <location>
        <begin position="250"/>
        <end position="253"/>
    </location>
    <ligand>
        <name>substrate</name>
    </ligand>
</feature>
<dbReference type="InterPro" id="IPR023631">
    <property type="entry name" value="Amidase_dom"/>
</dbReference>
<dbReference type="GO" id="GO:0004040">
    <property type="term" value="F:amidase activity"/>
    <property type="evidence" value="ECO:0007669"/>
    <property type="project" value="UniProtKB-EC"/>
</dbReference>
<feature type="binding site" evidence="6">
    <location>
        <position position="229"/>
    </location>
    <ligand>
        <name>substrate</name>
    </ligand>
</feature>